<dbReference type="EMBL" id="CP042430">
    <property type="protein sequence ID" value="QEC46173.1"/>
    <property type="molecule type" value="Genomic_DNA"/>
</dbReference>
<reference evidence="1 2" key="1">
    <citation type="journal article" date="2018" name="J. Microbiol.">
        <title>Baekduia soli gen. nov., sp. nov., a novel bacterium isolated from the soil of Baekdu Mountain and proposal of a novel family name, Baekduiaceae fam. nov.</title>
        <authorList>
            <person name="An D.S."/>
            <person name="Siddiqi M.Z."/>
            <person name="Kim K.H."/>
            <person name="Yu H.S."/>
            <person name="Im W.T."/>
        </authorList>
    </citation>
    <scope>NUCLEOTIDE SEQUENCE [LARGE SCALE GENOMIC DNA]</scope>
    <source>
        <strain evidence="1 2">BR7-21</strain>
    </source>
</reference>
<dbReference type="OrthoDB" id="4559840at2"/>
<evidence type="ECO:0000313" key="2">
    <source>
        <dbReference type="Proteomes" id="UP000321805"/>
    </source>
</evidence>
<dbReference type="Proteomes" id="UP000321805">
    <property type="component" value="Chromosome"/>
</dbReference>
<proteinExistence type="predicted"/>
<organism evidence="1 2">
    <name type="scientific">Baekduia soli</name>
    <dbReference type="NCBI Taxonomy" id="496014"/>
    <lineage>
        <taxon>Bacteria</taxon>
        <taxon>Bacillati</taxon>
        <taxon>Actinomycetota</taxon>
        <taxon>Thermoleophilia</taxon>
        <taxon>Solirubrobacterales</taxon>
        <taxon>Baekduiaceae</taxon>
        <taxon>Baekduia</taxon>
    </lineage>
</organism>
<evidence type="ECO:0000313" key="1">
    <source>
        <dbReference type="EMBL" id="QEC46173.1"/>
    </source>
</evidence>
<dbReference type="KEGG" id="bsol:FSW04_00380"/>
<gene>
    <name evidence="1" type="ORF">FSW04_00380</name>
</gene>
<keyword evidence="2" id="KW-1185">Reference proteome</keyword>
<protein>
    <submittedName>
        <fullName evidence="1">Uncharacterized protein</fullName>
    </submittedName>
</protein>
<name>A0A5B8TZM3_9ACTN</name>
<sequence length="80" mass="8884">MAIFFPRPEEPFLHVTREPREGTCRACGAPDLAAYPVLGAKGWADVVKCQQCLAVDSETMMPIWGFWKPLSADWERSSAG</sequence>
<dbReference type="RefSeq" id="WP_146915091.1">
    <property type="nucleotide sequence ID" value="NZ_CP042430.1"/>
</dbReference>
<accession>A0A5B8TZM3</accession>
<dbReference type="AlphaFoldDB" id="A0A5B8TZM3"/>